<dbReference type="InterPro" id="IPR052042">
    <property type="entry name" value="Tail_sheath_structural"/>
</dbReference>
<dbReference type="PANTHER" id="PTHR35861:SF1">
    <property type="entry name" value="PHAGE TAIL SHEATH PROTEIN"/>
    <property type="match status" value="1"/>
</dbReference>
<dbReference type="PANTHER" id="PTHR35861">
    <property type="match status" value="1"/>
</dbReference>
<dbReference type="STRING" id="1631249.BQ8794_50717"/>
<feature type="domain" description="Tail sheath protein C-terminal" evidence="3">
    <location>
        <begin position="663"/>
        <end position="764"/>
    </location>
</feature>
<dbReference type="RefSeq" id="WP_077381616.1">
    <property type="nucleotide sequence ID" value="NZ_FTPD01000045.1"/>
</dbReference>
<dbReference type="Pfam" id="PF04984">
    <property type="entry name" value="Phage_sheath_1"/>
    <property type="match status" value="1"/>
</dbReference>
<gene>
    <name evidence="4" type="ORF">BQ8794_50717</name>
</gene>
<evidence type="ECO:0000256" key="1">
    <source>
        <dbReference type="ARBA" id="ARBA00008005"/>
    </source>
</evidence>
<accession>A0A1R3VFK8</accession>
<sequence>MVIHYAPGVYVERPRPRDVLVGVRMDIAGFVGIAEKGPVDKAVALDGWPAFLDTFGNFLPNAYLAYAVRAFFENGGRRCHVVRVAADEVRTGLDLALAQPADRSSSFVLSAAGIVKGSLVIVDQSVATTTAGAQPADRRSSIVTDTGGFAAGRLVAVTQPGRKIGFAMPVLVDSVAKEIRWREPLDAALNLTLAVTLSTSHRCRRLVQSVAGNELVWRSPLDAAFDPTKAMTFAAGAGTADGTIYDEDGNPLLSLKASSPGQWGDALAVSVRHTRSAETSSRPRPAADLPGLLSVGRIVGFAKDAIVEVLQDGAPIIRRRIELVDIRERRLVWDADLPTPAFDLAAAANGTKPIRVRRHAMALSVRLKGRLAETFSDLDLPTLADPDLSPVNERSKLIRIGRIAGPAYALPDPLLPLLRNGVCSLSGGRDGIAMLKPERIVGDASAQERRGVRVFEAVDEPAALAVPDAMIEPMPAVAFAPLPKEEPDPCSLCPALPPVAELPPPPVVEATPDFSPDDIFFMQSGLVTHCEARGDRVALLDVPRWRDRPDAYDLDALTAWRQRFDSSYAALYFPWIELTDPLTLPSGKPRAVPPSGHAAGCFAWTDFARGTQAAPANLALQWAAALPRSIDAAEQEGLNPAGINCIRTFSGRGIRIYGARALSSDPQWRFLNVRRLVIRLKRSLYRGLQWAVLEPNNQIFVDAVFAQVEGFLETEWDERRLAGRTADEAFYVRQIVTEGSYDHGEFILEIGVAPVIPAEFVVLRLSRTEDRLGIAEDTAAGGAA</sequence>
<evidence type="ECO:0000259" key="2">
    <source>
        <dbReference type="Pfam" id="PF04984"/>
    </source>
</evidence>
<dbReference type="EMBL" id="FTPD01000045">
    <property type="protein sequence ID" value="SIT58615.1"/>
    <property type="molecule type" value="Genomic_DNA"/>
</dbReference>
<name>A0A1R3VFK8_9HYPH</name>
<comment type="similarity">
    <text evidence="1">Belongs to the myoviridae tail sheath protein family.</text>
</comment>
<dbReference type="Gene3D" id="3.40.50.11780">
    <property type="match status" value="2"/>
</dbReference>
<proteinExistence type="inferred from homology"/>
<feature type="domain" description="Tail sheath protein subtilisin-like" evidence="2">
    <location>
        <begin position="560"/>
        <end position="660"/>
    </location>
</feature>
<dbReference type="AlphaFoldDB" id="A0A1R3VFK8"/>
<organism evidence="4 5">
    <name type="scientific">Mesorhizobium prunaredense</name>
    <dbReference type="NCBI Taxonomy" id="1631249"/>
    <lineage>
        <taxon>Bacteria</taxon>
        <taxon>Pseudomonadati</taxon>
        <taxon>Pseudomonadota</taxon>
        <taxon>Alphaproteobacteria</taxon>
        <taxon>Hyphomicrobiales</taxon>
        <taxon>Phyllobacteriaceae</taxon>
        <taxon>Mesorhizobium</taxon>
    </lineage>
</organism>
<evidence type="ECO:0000313" key="4">
    <source>
        <dbReference type="EMBL" id="SIT58615.1"/>
    </source>
</evidence>
<dbReference type="InterPro" id="IPR035089">
    <property type="entry name" value="Phage_sheath_subtilisin"/>
</dbReference>
<keyword evidence="5" id="KW-1185">Reference proteome</keyword>
<dbReference type="Proteomes" id="UP000188388">
    <property type="component" value="Unassembled WGS sequence"/>
</dbReference>
<reference evidence="5" key="1">
    <citation type="submission" date="2017-01" db="EMBL/GenBank/DDBJ databases">
        <authorList>
            <person name="Brunel B."/>
        </authorList>
    </citation>
    <scope>NUCLEOTIDE SEQUENCE [LARGE SCALE GENOMIC DNA]</scope>
</reference>
<evidence type="ECO:0000313" key="5">
    <source>
        <dbReference type="Proteomes" id="UP000188388"/>
    </source>
</evidence>
<dbReference type="InterPro" id="IPR020287">
    <property type="entry name" value="Tail_sheath_C"/>
</dbReference>
<dbReference type="Pfam" id="PF17482">
    <property type="entry name" value="Phage_sheath_1C"/>
    <property type="match status" value="1"/>
</dbReference>
<protein>
    <submittedName>
        <fullName evidence="4">Putative Phage tail sheath protein</fullName>
    </submittedName>
</protein>
<evidence type="ECO:0000259" key="3">
    <source>
        <dbReference type="Pfam" id="PF17482"/>
    </source>
</evidence>